<dbReference type="Gene3D" id="1.20.1720.10">
    <property type="entry name" value="Multidrug resistance protein D"/>
    <property type="match status" value="1"/>
</dbReference>
<dbReference type="PANTHER" id="PTHR23501">
    <property type="entry name" value="MAJOR FACILITATOR SUPERFAMILY"/>
    <property type="match status" value="1"/>
</dbReference>
<keyword evidence="17" id="KW-1185">Reference proteome</keyword>
<gene>
    <name evidence="16" type="ORF">EEL30_20450</name>
</gene>
<name>A0A518VBS8_BRELA</name>
<feature type="transmembrane region" description="Helical" evidence="14">
    <location>
        <begin position="173"/>
        <end position="191"/>
    </location>
</feature>
<evidence type="ECO:0000256" key="5">
    <source>
        <dbReference type="ARBA" id="ARBA00022449"/>
    </source>
</evidence>
<evidence type="ECO:0000256" key="13">
    <source>
        <dbReference type="ARBA" id="ARBA00040630"/>
    </source>
</evidence>
<feature type="transmembrane region" description="Helical" evidence="14">
    <location>
        <begin position="198"/>
        <end position="217"/>
    </location>
</feature>
<dbReference type="Gene3D" id="1.20.1250.20">
    <property type="entry name" value="MFS general substrate transporter like domains"/>
    <property type="match status" value="1"/>
</dbReference>
<evidence type="ECO:0000313" key="16">
    <source>
        <dbReference type="EMBL" id="QDX94444.1"/>
    </source>
</evidence>
<reference evidence="16 17" key="1">
    <citation type="submission" date="2018-11" db="EMBL/GenBank/DDBJ databases">
        <title>Phylogenetic determinants of toxin gene distribution in genomes of Brevibacillus laterosporus.</title>
        <authorList>
            <person name="Glare T.R."/>
            <person name="Durrant A."/>
            <person name="Berry C."/>
            <person name="Palma L."/>
            <person name="Ormskirk M."/>
            <person name="Cox M.O."/>
        </authorList>
    </citation>
    <scope>NUCLEOTIDE SEQUENCE [LARGE SCALE GENOMIC DNA]</scope>
    <source>
        <strain evidence="16 17">1821L</strain>
    </source>
</reference>
<comment type="similarity">
    <text evidence="3">Belongs to the major facilitator superfamily. TCR/Tet family.</text>
</comment>
<dbReference type="SUPFAM" id="SSF103473">
    <property type="entry name" value="MFS general substrate transporter"/>
    <property type="match status" value="1"/>
</dbReference>
<feature type="transmembrane region" description="Helical" evidence="14">
    <location>
        <begin position="106"/>
        <end position="122"/>
    </location>
</feature>
<dbReference type="GO" id="GO:0046677">
    <property type="term" value="P:response to antibiotic"/>
    <property type="evidence" value="ECO:0007669"/>
    <property type="project" value="UniProtKB-KW"/>
</dbReference>
<keyword evidence="8" id="KW-0375">Hydrogen ion transport</keyword>
<feature type="transmembrane region" description="Helical" evidence="14">
    <location>
        <begin position="23"/>
        <end position="43"/>
    </location>
</feature>
<evidence type="ECO:0000256" key="8">
    <source>
        <dbReference type="ARBA" id="ARBA00022781"/>
    </source>
</evidence>
<organism evidence="16 17">
    <name type="scientific">Brevibacillus laterosporus</name>
    <name type="common">Bacillus laterosporus</name>
    <dbReference type="NCBI Taxonomy" id="1465"/>
    <lineage>
        <taxon>Bacteria</taxon>
        <taxon>Bacillati</taxon>
        <taxon>Bacillota</taxon>
        <taxon>Bacilli</taxon>
        <taxon>Bacillales</taxon>
        <taxon>Paenibacillaceae</taxon>
        <taxon>Brevibacillus</taxon>
    </lineage>
</organism>
<dbReference type="InterPro" id="IPR036259">
    <property type="entry name" value="MFS_trans_sf"/>
</dbReference>
<evidence type="ECO:0000256" key="6">
    <source>
        <dbReference type="ARBA" id="ARBA00022475"/>
    </source>
</evidence>
<sequence length="290" mass="30837">MIAFAIGSAVYGKISDMYGVKKLLIIGLSIYSGGSLFGLLTQASFPAVIVARVIQGAGASAVPALIMVIVARFIKAENRGKAFGMVGSMVAMGEGIGPAHKGKVDVLGALLLSIGVVLFTLSTTEDKWFYMLISLVLFLIFSLYTVAGFISMVPYMMRDVHQLSTGMIGGGILFPRTLSVIFFGILGGNLVDKRGNKFVLYLGVFFITLSFIVISLFVDKTPWLTSIMLILTFGGLSFVKTVISSSVAETLVSEEVRAGMGMLNLACFLSEGIGVAIVGGAIYTLTYSRK</sequence>
<dbReference type="PROSITE" id="PS50850">
    <property type="entry name" value="MFS"/>
    <property type="match status" value="1"/>
</dbReference>
<feature type="transmembrane region" description="Helical" evidence="14">
    <location>
        <begin position="82"/>
        <end position="100"/>
    </location>
</feature>
<dbReference type="GO" id="GO:0015297">
    <property type="term" value="F:antiporter activity"/>
    <property type="evidence" value="ECO:0007669"/>
    <property type="project" value="UniProtKB-KW"/>
</dbReference>
<dbReference type="EMBL" id="CP033464">
    <property type="protein sequence ID" value="QDX94444.1"/>
    <property type="molecule type" value="Genomic_DNA"/>
</dbReference>
<keyword evidence="5" id="KW-0050">Antiport</keyword>
<evidence type="ECO:0000313" key="17">
    <source>
        <dbReference type="Proteomes" id="UP000319432"/>
    </source>
</evidence>
<feature type="domain" description="Major facilitator superfamily (MFS) profile" evidence="15">
    <location>
        <begin position="1"/>
        <end position="290"/>
    </location>
</feature>
<comment type="function">
    <text evidence="1">Resistance to tetracycline by an active tetracycline efflux. This is an energy-dependent process that decreases the accumulation of the antibiotic in whole cells. This protein functions as a metal-tetracycline/H(+) antiporter.</text>
</comment>
<feature type="transmembrane region" description="Helical" evidence="14">
    <location>
        <begin position="223"/>
        <end position="243"/>
    </location>
</feature>
<keyword evidence="10" id="KW-0406">Ion transport</keyword>
<dbReference type="InterPro" id="IPR011701">
    <property type="entry name" value="MFS"/>
</dbReference>
<evidence type="ECO:0000256" key="12">
    <source>
        <dbReference type="ARBA" id="ARBA00023251"/>
    </source>
</evidence>
<dbReference type="OrthoDB" id="2403626at2"/>
<accession>A0A518VBS8</accession>
<dbReference type="Pfam" id="PF07690">
    <property type="entry name" value="MFS_1"/>
    <property type="match status" value="1"/>
</dbReference>
<evidence type="ECO:0000256" key="7">
    <source>
        <dbReference type="ARBA" id="ARBA00022692"/>
    </source>
</evidence>
<evidence type="ECO:0000256" key="10">
    <source>
        <dbReference type="ARBA" id="ARBA00023065"/>
    </source>
</evidence>
<dbReference type="GO" id="GO:0005886">
    <property type="term" value="C:plasma membrane"/>
    <property type="evidence" value="ECO:0007669"/>
    <property type="project" value="UniProtKB-SubCell"/>
</dbReference>
<evidence type="ECO:0000256" key="3">
    <source>
        <dbReference type="ARBA" id="ARBA00007520"/>
    </source>
</evidence>
<evidence type="ECO:0000256" key="4">
    <source>
        <dbReference type="ARBA" id="ARBA00022448"/>
    </source>
</evidence>
<keyword evidence="6" id="KW-1003">Cell membrane</keyword>
<feature type="transmembrane region" description="Helical" evidence="14">
    <location>
        <begin position="49"/>
        <end position="70"/>
    </location>
</feature>
<keyword evidence="4" id="KW-0813">Transport</keyword>
<proteinExistence type="inferred from homology"/>
<comment type="subcellular location">
    <subcellularLocation>
        <location evidence="2">Cell membrane</location>
        <topology evidence="2">Multi-pass membrane protein</topology>
    </subcellularLocation>
</comment>
<evidence type="ECO:0000256" key="2">
    <source>
        <dbReference type="ARBA" id="ARBA00004651"/>
    </source>
</evidence>
<feature type="transmembrane region" description="Helical" evidence="14">
    <location>
        <begin position="263"/>
        <end position="285"/>
    </location>
</feature>
<protein>
    <recommendedName>
        <fullName evidence="13">Tetracycline resistance protein</fullName>
    </recommendedName>
</protein>
<dbReference type="AlphaFoldDB" id="A0A518VBS8"/>
<dbReference type="PRINTS" id="PR01036">
    <property type="entry name" value="TCRTETB"/>
</dbReference>
<dbReference type="InterPro" id="IPR020846">
    <property type="entry name" value="MFS_dom"/>
</dbReference>
<keyword evidence="9 14" id="KW-1133">Transmembrane helix</keyword>
<keyword evidence="12" id="KW-0046">Antibiotic resistance</keyword>
<evidence type="ECO:0000256" key="14">
    <source>
        <dbReference type="SAM" id="Phobius"/>
    </source>
</evidence>
<keyword evidence="7 14" id="KW-0812">Transmembrane</keyword>
<evidence type="ECO:0000259" key="15">
    <source>
        <dbReference type="PROSITE" id="PS50850"/>
    </source>
</evidence>
<dbReference type="GO" id="GO:1902600">
    <property type="term" value="P:proton transmembrane transport"/>
    <property type="evidence" value="ECO:0007669"/>
    <property type="project" value="UniProtKB-KW"/>
</dbReference>
<feature type="transmembrane region" description="Helical" evidence="14">
    <location>
        <begin position="129"/>
        <end position="153"/>
    </location>
</feature>
<evidence type="ECO:0000256" key="9">
    <source>
        <dbReference type="ARBA" id="ARBA00022989"/>
    </source>
</evidence>
<dbReference type="PANTHER" id="PTHR23501:SF188">
    <property type="entry name" value="TETRACYCLINE RESISTANCE PROTEIN"/>
    <property type="match status" value="1"/>
</dbReference>
<keyword evidence="11 14" id="KW-0472">Membrane</keyword>
<evidence type="ECO:0000256" key="11">
    <source>
        <dbReference type="ARBA" id="ARBA00023136"/>
    </source>
</evidence>
<evidence type="ECO:0000256" key="1">
    <source>
        <dbReference type="ARBA" id="ARBA00003279"/>
    </source>
</evidence>
<dbReference type="Proteomes" id="UP000319432">
    <property type="component" value="Chromosome"/>
</dbReference>